<keyword evidence="3" id="KW-1185">Reference proteome</keyword>
<keyword evidence="2" id="KW-0540">Nuclease</keyword>
<accession>A0A6A9UW23</accession>
<gene>
    <name evidence="2" type="ORF">GC722_13930</name>
</gene>
<evidence type="ECO:0000259" key="1">
    <source>
        <dbReference type="Pfam" id="PF13391"/>
    </source>
</evidence>
<dbReference type="GO" id="GO:0004519">
    <property type="term" value="F:endonuclease activity"/>
    <property type="evidence" value="ECO:0007669"/>
    <property type="project" value="UniProtKB-KW"/>
</dbReference>
<keyword evidence="2" id="KW-0255">Endonuclease</keyword>
<comment type="caution">
    <text evidence="2">The sequence shown here is derived from an EMBL/GenBank/DDBJ whole genome shotgun (WGS) entry which is preliminary data.</text>
</comment>
<dbReference type="InterPro" id="IPR003615">
    <property type="entry name" value="HNH_nuc"/>
</dbReference>
<evidence type="ECO:0000313" key="3">
    <source>
        <dbReference type="Proteomes" id="UP000435304"/>
    </source>
</evidence>
<organism evidence="2 3">
    <name type="scientific">Auraticoccus cholistanensis</name>
    <dbReference type="NCBI Taxonomy" id="2656650"/>
    <lineage>
        <taxon>Bacteria</taxon>
        <taxon>Bacillati</taxon>
        <taxon>Actinomycetota</taxon>
        <taxon>Actinomycetes</taxon>
        <taxon>Propionibacteriales</taxon>
        <taxon>Propionibacteriaceae</taxon>
        <taxon>Auraticoccus</taxon>
    </lineage>
</organism>
<evidence type="ECO:0000313" key="2">
    <source>
        <dbReference type="EMBL" id="MVA77116.1"/>
    </source>
</evidence>
<dbReference type="Proteomes" id="UP000435304">
    <property type="component" value="Unassembled WGS sequence"/>
</dbReference>
<reference evidence="2 3" key="1">
    <citation type="submission" date="2019-12" db="EMBL/GenBank/DDBJ databases">
        <title>Auraticoccus cholistani sp. nov., an actinomycete isolated from soil of Cholistan desert.</title>
        <authorList>
            <person name="Cheema M.T."/>
        </authorList>
    </citation>
    <scope>NUCLEOTIDE SEQUENCE [LARGE SCALE GENOMIC DNA]</scope>
    <source>
        <strain evidence="2 3">F435</strain>
    </source>
</reference>
<dbReference type="AlphaFoldDB" id="A0A6A9UW23"/>
<dbReference type="Pfam" id="PF13391">
    <property type="entry name" value="HNH_2"/>
    <property type="match status" value="1"/>
</dbReference>
<proteinExistence type="predicted"/>
<name>A0A6A9UW23_9ACTN</name>
<sequence>MQFLDQFRGNQLVTESDVAGFVWQGTPMRLMDRQRGIRKPRQLSAALTFRTVFTPPDGVPPYADQEGPDGFQRYKMRGDDPEHAENRALRQAMLHGLPLIWFVGVERGTYLPIYPVYLVAEERELRQFVVALAPEQRYLLGVSDAGNADDVRRYADRITRQRLHQPMFRARVLAAYQQRCAMCRLRHVSLLDASHILPDGHELGQPVVPNGLALCKIHHAAFDQNIIGIRPDLQIVVREQVLLEVDGPMLRHGIQELDGRRLEVPGSPAADPSADRLEVRYNDFLAAI</sequence>
<feature type="domain" description="HNH nuclease" evidence="1">
    <location>
        <begin position="180"/>
        <end position="229"/>
    </location>
</feature>
<dbReference type="EMBL" id="WPCU01000010">
    <property type="protein sequence ID" value="MVA77116.1"/>
    <property type="molecule type" value="Genomic_DNA"/>
</dbReference>
<keyword evidence="2" id="KW-0378">Hydrolase</keyword>
<protein>
    <submittedName>
        <fullName evidence="2">HNH endonuclease</fullName>
    </submittedName>
</protein>